<dbReference type="InterPro" id="IPR002808">
    <property type="entry name" value="AdoCbi_amidolase"/>
</dbReference>
<feature type="region of interest" description="Disordered" evidence="1">
    <location>
        <begin position="106"/>
        <end position="152"/>
    </location>
</feature>
<reference evidence="2 3" key="1">
    <citation type="submission" date="2024-10" db="EMBL/GenBank/DDBJ databases">
        <title>The Natural Products Discovery Center: Release of the First 8490 Sequenced Strains for Exploring Actinobacteria Biosynthetic Diversity.</title>
        <authorList>
            <person name="Kalkreuter E."/>
            <person name="Kautsar S.A."/>
            <person name="Yang D."/>
            <person name="Bader C.D."/>
            <person name="Teijaro C.N."/>
            <person name="Fluegel L."/>
            <person name="Davis C.M."/>
            <person name="Simpson J.R."/>
            <person name="Lauterbach L."/>
            <person name="Steele A.D."/>
            <person name="Gui C."/>
            <person name="Meng S."/>
            <person name="Li G."/>
            <person name="Viehrig K."/>
            <person name="Ye F."/>
            <person name="Su P."/>
            <person name="Kiefer A.F."/>
            <person name="Nichols A."/>
            <person name="Cepeda A.J."/>
            <person name="Yan W."/>
            <person name="Fan B."/>
            <person name="Jiang Y."/>
            <person name="Adhikari A."/>
            <person name="Zheng C.-J."/>
            <person name="Schuster L."/>
            <person name="Cowan T.M."/>
            <person name="Smanski M.J."/>
            <person name="Chevrette M.G."/>
            <person name="De Carvalho L.P.S."/>
            <person name="Shen B."/>
        </authorList>
    </citation>
    <scope>NUCLEOTIDE SEQUENCE [LARGE SCALE GENOMIC DNA]</scope>
    <source>
        <strain evidence="2 3">NPDC001281</strain>
    </source>
</reference>
<gene>
    <name evidence="2" type="ORF">ACFY05_36950</name>
</gene>
<sequence length="316" mass="32410">MKMTLGYRHEDGTRLASLLWEFGPGWRMISSAMLGGIGPRAWVLNAQVVAAYARMDPLDHLAELAPQGAGAGVGMLTAASVDRYVQASDGGVEAVATVGLRVPTWAASPEGRPDPELRPAFADPATFGPLSPDRAPRTPAPYDPARPDRTPNHLLLHDAALHDAAPADRTSHSPASLDSAPRDTAPGDEAPRGSAPSGFPAPGTINIIVAVPVAFTDAALVNAVMTVTEAKTQALIEAGFPGTGTASDAVCVAVRDAGTHQGTGGGSGVGRATWDGGDAGPELFGGPRSIWGARIARAVHRAVLAGARQWTATHLG</sequence>
<dbReference type="PANTHER" id="PTHR35336">
    <property type="entry name" value="ADENOSYLCOBINAMIDE AMIDOHYDROLASE"/>
    <property type="match status" value="1"/>
</dbReference>
<accession>A0ABW6VIJ4</accession>
<dbReference type="Proteomes" id="UP001602119">
    <property type="component" value="Unassembled WGS sequence"/>
</dbReference>
<dbReference type="RefSeq" id="WP_387346968.1">
    <property type="nucleotide sequence ID" value="NZ_JBIAXI010000032.1"/>
</dbReference>
<evidence type="ECO:0000313" key="3">
    <source>
        <dbReference type="Proteomes" id="UP001602119"/>
    </source>
</evidence>
<dbReference type="PANTHER" id="PTHR35336:SF5">
    <property type="entry name" value="ADENOSYLCOBINAMIDE AMIDOHYDROLASE"/>
    <property type="match status" value="1"/>
</dbReference>
<comment type="caution">
    <text evidence="2">The sequence shown here is derived from an EMBL/GenBank/DDBJ whole genome shotgun (WGS) entry which is preliminary data.</text>
</comment>
<feature type="region of interest" description="Disordered" evidence="1">
    <location>
        <begin position="165"/>
        <end position="198"/>
    </location>
</feature>
<organism evidence="2 3">
    <name type="scientific">Microtetraspora fusca</name>
    <dbReference type="NCBI Taxonomy" id="1997"/>
    <lineage>
        <taxon>Bacteria</taxon>
        <taxon>Bacillati</taxon>
        <taxon>Actinomycetota</taxon>
        <taxon>Actinomycetes</taxon>
        <taxon>Streptosporangiales</taxon>
        <taxon>Streptosporangiaceae</taxon>
        <taxon>Microtetraspora</taxon>
    </lineage>
</organism>
<dbReference type="InterPro" id="IPR052209">
    <property type="entry name" value="CbiZ"/>
</dbReference>
<dbReference type="Pfam" id="PF01955">
    <property type="entry name" value="CbiZ"/>
    <property type="match status" value="1"/>
</dbReference>
<evidence type="ECO:0000256" key="1">
    <source>
        <dbReference type="SAM" id="MobiDB-lite"/>
    </source>
</evidence>
<protein>
    <submittedName>
        <fullName evidence="2">Adenosylcobinamide amidohydrolase</fullName>
    </submittedName>
</protein>
<evidence type="ECO:0000313" key="2">
    <source>
        <dbReference type="EMBL" id="MFF4778427.1"/>
    </source>
</evidence>
<proteinExistence type="predicted"/>
<keyword evidence="3" id="KW-1185">Reference proteome</keyword>
<name>A0ABW6VIJ4_MICFU</name>
<dbReference type="EMBL" id="JBIAXI010000032">
    <property type="protein sequence ID" value="MFF4778427.1"/>
    <property type="molecule type" value="Genomic_DNA"/>
</dbReference>